<reference evidence="2" key="1">
    <citation type="journal article" date="2014" name="Int. J. Syst. Evol. Microbiol.">
        <title>Complete genome sequence of Corynebacterium casei LMG S-19264T (=DSM 44701T), isolated from a smear-ripened cheese.</title>
        <authorList>
            <consortium name="US DOE Joint Genome Institute (JGI-PGF)"/>
            <person name="Walter F."/>
            <person name="Albersmeier A."/>
            <person name="Kalinowski J."/>
            <person name="Ruckert C."/>
        </authorList>
    </citation>
    <scope>NUCLEOTIDE SEQUENCE</scope>
    <source>
        <strain evidence="2">JCM 5069</strain>
    </source>
</reference>
<gene>
    <name evidence="2" type="ORF">GCM10018793_23980</name>
</gene>
<name>A0A919G3C6_9ACTN</name>
<proteinExistence type="predicted"/>
<protein>
    <recommendedName>
        <fullName evidence="4">Lipoprotein</fullName>
    </recommendedName>
</protein>
<organism evidence="2 3">
    <name type="scientific">Streptomyces sulfonofaciens</name>
    <dbReference type="NCBI Taxonomy" id="68272"/>
    <lineage>
        <taxon>Bacteria</taxon>
        <taxon>Bacillati</taxon>
        <taxon>Actinomycetota</taxon>
        <taxon>Actinomycetes</taxon>
        <taxon>Kitasatosporales</taxon>
        <taxon>Streptomycetaceae</taxon>
        <taxon>Streptomyces</taxon>
    </lineage>
</organism>
<dbReference type="AlphaFoldDB" id="A0A919G3C6"/>
<reference evidence="2" key="2">
    <citation type="submission" date="2020-09" db="EMBL/GenBank/DDBJ databases">
        <authorList>
            <person name="Sun Q."/>
            <person name="Ohkuma M."/>
        </authorList>
    </citation>
    <scope>NUCLEOTIDE SEQUENCE</scope>
    <source>
        <strain evidence="2">JCM 5069</strain>
    </source>
</reference>
<evidence type="ECO:0000313" key="3">
    <source>
        <dbReference type="Proteomes" id="UP000603708"/>
    </source>
</evidence>
<keyword evidence="3" id="KW-1185">Reference proteome</keyword>
<dbReference type="EMBL" id="BNCD01000005">
    <property type="protein sequence ID" value="GHH76934.1"/>
    <property type="molecule type" value="Genomic_DNA"/>
</dbReference>
<feature type="region of interest" description="Disordered" evidence="1">
    <location>
        <begin position="1"/>
        <end position="57"/>
    </location>
</feature>
<evidence type="ECO:0000313" key="2">
    <source>
        <dbReference type="EMBL" id="GHH76934.1"/>
    </source>
</evidence>
<accession>A0A919G3C6</accession>
<evidence type="ECO:0008006" key="4">
    <source>
        <dbReference type="Google" id="ProtNLM"/>
    </source>
</evidence>
<comment type="caution">
    <text evidence="2">The sequence shown here is derived from an EMBL/GenBank/DDBJ whole genome shotgun (WGS) entry which is preliminary data.</text>
</comment>
<sequence>MADGTTGKPLGRHGEPPPRGSDSPAGRSSHRSRTSRARPGDRGERAAGPGPAPSRRGILAAAVPAAFGAAGLLTGCGGTSTAKGASDAEGGGSPGHRSPSPRPTPTRRPRPPELPRGGRTLFPAYRLFGYCGLPGAAALGRLGTGDAEERAKEIERKAHEYGGGRAPLPVFELLACVANSSAGPDGTYRTRTPSDTIGRFHELAHRHRAMLLLNIQPGRASVLDEVRALHEWLVHADVGVALDPEWEMGPGQVPGNTYGHTDGGELNDVVRYLSDVVADHDLPEKPFVFHEVATSVVGDRSTLRPRPGVVPIMSADGIGSPGLKRATWHQLVRRLPRGLHTGFKLFYDEDTRGSRLMSPKEVLALEPRPEYVMYE</sequence>
<dbReference type="Proteomes" id="UP000603708">
    <property type="component" value="Unassembled WGS sequence"/>
</dbReference>
<feature type="region of interest" description="Disordered" evidence="1">
    <location>
        <begin position="79"/>
        <end position="119"/>
    </location>
</feature>
<evidence type="ECO:0000256" key="1">
    <source>
        <dbReference type="SAM" id="MobiDB-lite"/>
    </source>
</evidence>